<evidence type="ECO:0000256" key="6">
    <source>
        <dbReference type="SAM" id="Phobius"/>
    </source>
</evidence>
<dbReference type="CDD" id="cd13851">
    <property type="entry name" value="CuRO_1_Fet3p"/>
    <property type="match status" value="1"/>
</dbReference>
<dbReference type="InterPro" id="IPR044130">
    <property type="entry name" value="CuRO_2_Fet3-like"/>
</dbReference>
<dbReference type="InterPro" id="IPR033138">
    <property type="entry name" value="Cu_oxidase_CS"/>
</dbReference>
<dbReference type="PANTHER" id="PTHR11709">
    <property type="entry name" value="MULTI-COPPER OXIDASE"/>
    <property type="match status" value="1"/>
</dbReference>
<evidence type="ECO:0000313" key="11">
    <source>
        <dbReference type="EMBL" id="KIW13476.1"/>
    </source>
</evidence>
<keyword evidence="3 7" id="KW-0732">Signal</keyword>
<dbReference type="Proteomes" id="UP000053328">
    <property type="component" value="Unassembled WGS sequence"/>
</dbReference>
<reference evidence="11 12" key="1">
    <citation type="submission" date="2015-01" db="EMBL/GenBank/DDBJ databases">
        <title>The Genome Sequence of Exophiala spinifera CBS89968.</title>
        <authorList>
            <consortium name="The Broad Institute Genomics Platform"/>
            <person name="Cuomo C."/>
            <person name="de Hoog S."/>
            <person name="Gorbushina A."/>
            <person name="Stielow B."/>
            <person name="Teixiera M."/>
            <person name="Abouelleil A."/>
            <person name="Chapman S.B."/>
            <person name="Priest M."/>
            <person name="Young S.K."/>
            <person name="Wortman J."/>
            <person name="Nusbaum C."/>
            <person name="Birren B."/>
        </authorList>
    </citation>
    <scope>NUCLEOTIDE SEQUENCE [LARGE SCALE GENOMIC DNA]</scope>
    <source>
        <strain evidence="11 12">CBS 89968</strain>
    </source>
</reference>
<dbReference type="PROSITE" id="PS00080">
    <property type="entry name" value="MULTICOPPER_OXIDASE2"/>
    <property type="match status" value="1"/>
</dbReference>
<dbReference type="CDD" id="cd13899">
    <property type="entry name" value="CuRO_3_Fet3p"/>
    <property type="match status" value="1"/>
</dbReference>
<dbReference type="InterPro" id="IPR002355">
    <property type="entry name" value="Cu_oxidase_Cu_BS"/>
</dbReference>
<comment type="similarity">
    <text evidence="1">Belongs to the multicopper oxidase family.</text>
</comment>
<dbReference type="InterPro" id="IPR045087">
    <property type="entry name" value="Cu-oxidase_fam"/>
</dbReference>
<name>A0A0D1YEJ0_9EURO</name>
<keyword evidence="6" id="KW-1133">Transmembrane helix</keyword>
<dbReference type="PROSITE" id="PS00079">
    <property type="entry name" value="MULTICOPPER_OXIDASE1"/>
    <property type="match status" value="1"/>
</dbReference>
<keyword evidence="6" id="KW-0812">Transmembrane</keyword>
<keyword evidence="2" id="KW-0479">Metal-binding</keyword>
<dbReference type="CDD" id="cd13877">
    <property type="entry name" value="CuRO_2_Fet3p_like"/>
    <property type="match status" value="1"/>
</dbReference>
<evidence type="ECO:0008006" key="13">
    <source>
        <dbReference type="Google" id="ProtNLM"/>
    </source>
</evidence>
<dbReference type="InterPro" id="IPR008972">
    <property type="entry name" value="Cupredoxin"/>
</dbReference>
<dbReference type="GO" id="GO:0033573">
    <property type="term" value="C:high-affinity iron permease complex"/>
    <property type="evidence" value="ECO:0007669"/>
    <property type="project" value="TreeGrafter"/>
</dbReference>
<evidence type="ECO:0000259" key="8">
    <source>
        <dbReference type="Pfam" id="PF00394"/>
    </source>
</evidence>
<keyword evidence="6" id="KW-0472">Membrane</keyword>
<dbReference type="VEuPathDB" id="FungiDB:PV08_08664"/>
<evidence type="ECO:0000259" key="10">
    <source>
        <dbReference type="Pfam" id="PF07732"/>
    </source>
</evidence>
<evidence type="ECO:0000313" key="12">
    <source>
        <dbReference type="Proteomes" id="UP000053328"/>
    </source>
</evidence>
<evidence type="ECO:0000259" key="9">
    <source>
        <dbReference type="Pfam" id="PF07731"/>
    </source>
</evidence>
<keyword evidence="12" id="KW-1185">Reference proteome</keyword>
<organism evidence="11 12">
    <name type="scientific">Exophiala spinifera</name>
    <dbReference type="NCBI Taxonomy" id="91928"/>
    <lineage>
        <taxon>Eukaryota</taxon>
        <taxon>Fungi</taxon>
        <taxon>Dikarya</taxon>
        <taxon>Ascomycota</taxon>
        <taxon>Pezizomycotina</taxon>
        <taxon>Eurotiomycetes</taxon>
        <taxon>Chaetothyriomycetidae</taxon>
        <taxon>Chaetothyriales</taxon>
        <taxon>Herpotrichiellaceae</taxon>
        <taxon>Exophiala</taxon>
    </lineage>
</organism>
<proteinExistence type="inferred from homology"/>
<dbReference type="OrthoDB" id="2121828at2759"/>
<feature type="chain" id="PRO_5002251874" description="L-ascorbate oxidase" evidence="7">
    <location>
        <begin position="19"/>
        <end position="621"/>
    </location>
</feature>
<feature type="domain" description="Plastocyanin-like" evidence="8">
    <location>
        <begin position="152"/>
        <end position="297"/>
    </location>
</feature>
<evidence type="ECO:0000256" key="2">
    <source>
        <dbReference type="ARBA" id="ARBA00022723"/>
    </source>
</evidence>
<dbReference type="GeneID" id="27335747"/>
<protein>
    <recommendedName>
        <fullName evidence="13">L-ascorbate oxidase</fullName>
    </recommendedName>
</protein>
<dbReference type="PANTHER" id="PTHR11709:SF361">
    <property type="entry name" value="IRON TRANSPORT MULTICOPPER OXIDASE FET3"/>
    <property type="match status" value="1"/>
</dbReference>
<feature type="signal peptide" evidence="7">
    <location>
        <begin position="1"/>
        <end position="18"/>
    </location>
</feature>
<dbReference type="EMBL" id="KN847497">
    <property type="protein sequence ID" value="KIW13476.1"/>
    <property type="molecule type" value="Genomic_DNA"/>
</dbReference>
<dbReference type="InterPro" id="IPR001117">
    <property type="entry name" value="Cu-oxidase_2nd"/>
</dbReference>
<dbReference type="GO" id="GO:0033215">
    <property type="term" value="P:reductive iron assimilation"/>
    <property type="evidence" value="ECO:0007669"/>
    <property type="project" value="TreeGrafter"/>
</dbReference>
<dbReference type="AlphaFoldDB" id="A0A0D1YEJ0"/>
<accession>A0A0D1YEJ0</accession>
<dbReference type="FunFam" id="2.60.40.420:FF:000024">
    <property type="entry name" value="FET5p Multicopper oxidase"/>
    <property type="match status" value="1"/>
</dbReference>
<dbReference type="GO" id="GO:0010106">
    <property type="term" value="P:cellular response to iron ion starvation"/>
    <property type="evidence" value="ECO:0007669"/>
    <property type="project" value="TreeGrafter"/>
</dbReference>
<feature type="domain" description="Plastocyanin-like" evidence="9">
    <location>
        <begin position="361"/>
        <end position="504"/>
    </location>
</feature>
<dbReference type="SUPFAM" id="SSF49503">
    <property type="entry name" value="Cupredoxins"/>
    <property type="match status" value="3"/>
</dbReference>
<keyword evidence="4" id="KW-0560">Oxidoreductase</keyword>
<dbReference type="Pfam" id="PF07731">
    <property type="entry name" value="Cu-oxidase_2"/>
    <property type="match status" value="1"/>
</dbReference>
<dbReference type="RefSeq" id="XP_016233692.1">
    <property type="nucleotide sequence ID" value="XM_016382989.1"/>
</dbReference>
<dbReference type="Gene3D" id="2.60.40.420">
    <property type="entry name" value="Cupredoxins - blue copper proteins"/>
    <property type="match status" value="3"/>
</dbReference>
<dbReference type="Pfam" id="PF00394">
    <property type="entry name" value="Cu-oxidase"/>
    <property type="match status" value="1"/>
</dbReference>
<evidence type="ECO:0000256" key="4">
    <source>
        <dbReference type="ARBA" id="ARBA00023002"/>
    </source>
</evidence>
<dbReference type="Pfam" id="PF07732">
    <property type="entry name" value="Cu-oxidase_3"/>
    <property type="match status" value="1"/>
</dbReference>
<keyword evidence="5" id="KW-0186">Copper</keyword>
<dbReference type="GO" id="GO:0004322">
    <property type="term" value="F:ferroxidase activity"/>
    <property type="evidence" value="ECO:0007669"/>
    <property type="project" value="TreeGrafter"/>
</dbReference>
<evidence type="ECO:0000256" key="7">
    <source>
        <dbReference type="SAM" id="SignalP"/>
    </source>
</evidence>
<feature type="transmembrane region" description="Helical" evidence="6">
    <location>
        <begin position="562"/>
        <end position="585"/>
    </location>
</feature>
<dbReference type="GO" id="GO:0005507">
    <property type="term" value="F:copper ion binding"/>
    <property type="evidence" value="ECO:0007669"/>
    <property type="project" value="InterPro"/>
</dbReference>
<evidence type="ECO:0000256" key="1">
    <source>
        <dbReference type="ARBA" id="ARBA00010609"/>
    </source>
</evidence>
<feature type="domain" description="Plastocyanin-like" evidence="10">
    <location>
        <begin position="27"/>
        <end position="142"/>
    </location>
</feature>
<evidence type="ECO:0000256" key="5">
    <source>
        <dbReference type="ARBA" id="ARBA00023008"/>
    </source>
</evidence>
<evidence type="ECO:0000256" key="3">
    <source>
        <dbReference type="ARBA" id="ARBA00022729"/>
    </source>
</evidence>
<dbReference type="InterPro" id="IPR011706">
    <property type="entry name" value="Cu-oxidase_C"/>
</dbReference>
<sequence length="621" mass="69914">MIWFTWLALTLLVSPCLSKTVEYWFNVTWVMANPDGLYERKVVGINNTWPLPPIEVDKGDRLVVHTHNGLGDKDTSIHFHGMFQNGTTDMDGASMVSQCPIPPGSSFTYNFTINQNGTYWYHCHVDYCYPDGYRQALIVHDQDAYFYHDYAEEFVVTLSDWYHDLVEDIRFKSLFNPTGAEPIPDSFLFNDTHNSSLAVQPNTTYLLRIINIGAFVGQYFYIEGHTLRIVEVDGVYVDAAEADRLYIAVAQRYSVLVTTKPTTDKNYAIVTVADQTLLDTIPEHLRLNNTNWLEYNSSAPHEEAVVTLDVVDSIPAFDDFTLVPNDREMLLGEPDQRIELAVVMAELENGLPYALLNNVTYTPPKVPVLYTVLSAGEQALDNQVYGNTNAFVLGHNEVIEVVLNNNDTGSHPFHLHGHNFQIINREPPFATFYNYSSLADPVPFDQNNHSAFPTYPVRRDVILLPPQGHLVFRFVANNPGVWFFHCHIDWHLAQGLASVFIEAPLQIQERVHVPEDHYAACRAADVPFTGNAAGNTEDFLDLKGAPKQPEVIQYGGFTTKGYVAMAFAVLSAVLGIASLAVYGMSDIKYAANNKRHIYLTTHEKYRDEPVPENVAVPPKVD</sequence>
<dbReference type="HOGENOM" id="CLU_006504_7_3_1"/>
<gene>
    <name evidence="11" type="ORF">PV08_08664</name>
</gene>
<dbReference type="STRING" id="91928.A0A0D1YEJ0"/>
<dbReference type="InterPro" id="IPR011707">
    <property type="entry name" value="Cu-oxidase-like_N"/>
</dbReference>